<dbReference type="Gene3D" id="2.80.10.50">
    <property type="match status" value="3"/>
</dbReference>
<evidence type="ECO:0000313" key="3">
    <source>
        <dbReference type="EMBL" id="CAK5270023.1"/>
    </source>
</evidence>
<keyword evidence="1" id="KW-0732">Signal</keyword>
<feature type="signal peptide" evidence="1">
    <location>
        <begin position="1"/>
        <end position="17"/>
    </location>
</feature>
<comment type="caution">
    <text evidence="3">The sequence shown here is derived from an EMBL/GenBank/DDBJ whole genome shotgun (WGS) entry which is preliminary data.</text>
</comment>
<keyword evidence="4" id="KW-1185">Reference proteome</keyword>
<gene>
    <name evidence="3" type="ORF">MYCIT1_LOCUS14177</name>
</gene>
<protein>
    <recommendedName>
        <fullName evidence="2">Ricin B lectin domain-containing protein</fullName>
    </recommendedName>
</protein>
<evidence type="ECO:0000256" key="1">
    <source>
        <dbReference type="SAM" id="SignalP"/>
    </source>
</evidence>
<evidence type="ECO:0000313" key="4">
    <source>
        <dbReference type="Proteomes" id="UP001295794"/>
    </source>
</evidence>
<sequence length="312" mass="32957">MLSHLVLGSLLARAAFGLIIESDSPAFTSSGTQGCIAASSNADGAPVVIQHCDTASPANQEWVYSTFTRQDAGPQPITVFGDKCLDVVDGAHKNGTKLQIWTCAAGNTNQQWISVRDFTMQWAGTNLCIDLTDASTTPGTQLQLWMCDTRNTNQKWTGLPDPRLVSNVLSSVISSTDDVAHCLAAESDADGAAVVIVGCLEVDFKSALPNGNITWTAPSLGFSGPITIFENKCLDVSGGSTADGTKLQIWTCGQGNPNQLFSNIGDQIQWKGTNQCIDLTGGNLEGLNQIQMWACATNGNPNQGWFVAPLGG</sequence>
<feature type="domain" description="Ricin B lectin" evidence="2">
    <location>
        <begin position="170"/>
        <end position="308"/>
    </location>
</feature>
<organism evidence="3 4">
    <name type="scientific">Mycena citricolor</name>
    <dbReference type="NCBI Taxonomy" id="2018698"/>
    <lineage>
        <taxon>Eukaryota</taxon>
        <taxon>Fungi</taxon>
        <taxon>Dikarya</taxon>
        <taxon>Basidiomycota</taxon>
        <taxon>Agaricomycotina</taxon>
        <taxon>Agaricomycetes</taxon>
        <taxon>Agaricomycetidae</taxon>
        <taxon>Agaricales</taxon>
        <taxon>Marasmiineae</taxon>
        <taxon>Mycenaceae</taxon>
        <taxon>Mycena</taxon>
    </lineage>
</organism>
<name>A0AAD2Q2V6_9AGAR</name>
<dbReference type="AlphaFoldDB" id="A0AAD2Q2V6"/>
<dbReference type="Pfam" id="PF00652">
    <property type="entry name" value="Ricin_B_lectin"/>
    <property type="match status" value="2"/>
</dbReference>
<dbReference type="EMBL" id="CAVNYO010000158">
    <property type="protein sequence ID" value="CAK5270023.1"/>
    <property type="molecule type" value="Genomic_DNA"/>
</dbReference>
<dbReference type="Proteomes" id="UP001295794">
    <property type="component" value="Unassembled WGS sequence"/>
</dbReference>
<dbReference type="PROSITE" id="PS50231">
    <property type="entry name" value="RICIN_B_LECTIN"/>
    <property type="match status" value="2"/>
</dbReference>
<dbReference type="InterPro" id="IPR035992">
    <property type="entry name" value="Ricin_B-like_lectins"/>
</dbReference>
<proteinExistence type="predicted"/>
<feature type="chain" id="PRO_5042031831" description="Ricin B lectin domain-containing protein" evidence="1">
    <location>
        <begin position="18"/>
        <end position="312"/>
    </location>
</feature>
<dbReference type="CDD" id="cd00161">
    <property type="entry name" value="beta-trefoil_Ricin-like"/>
    <property type="match status" value="2"/>
</dbReference>
<dbReference type="InterPro" id="IPR000772">
    <property type="entry name" value="Ricin_B_lectin"/>
</dbReference>
<dbReference type="SUPFAM" id="SSF50370">
    <property type="entry name" value="Ricin B-like lectins"/>
    <property type="match status" value="3"/>
</dbReference>
<evidence type="ECO:0000259" key="2">
    <source>
        <dbReference type="SMART" id="SM00458"/>
    </source>
</evidence>
<dbReference type="SMART" id="SM00458">
    <property type="entry name" value="RICIN"/>
    <property type="match status" value="2"/>
</dbReference>
<accession>A0AAD2Q2V6</accession>
<reference evidence="3" key="1">
    <citation type="submission" date="2023-11" db="EMBL/GenBank/DDBJ databases">
        <authorList>
            <person name="De Vega J J."/>
            <person name="De Vega J J."/>
        </authorList>
    </citation>
    <scope>NUCLEOTIDE SEQUENCE</scope>
</reference>
<feature type="domain" description="Ricin B lectin" evidence="2">
    <location>
        <begin position="24"/>
        <end position="159"/>
    </location>
</feature>